<proteinExistence type="predicted"/>
<evidence type="ECO:0000313" key="2">
    <source>
        <dbReference type="EMBL" id="QMP46974.1"/>
    </source>
</evidence>
<dbReference type="Proteomes" id="UP000514715">
    <property type="component" value="Chromosome"/>
</dbReference>
<evidence type="ECO:0000313" key="3">
    <source>
        <dbReference type="Proteomes" id="UP000514715"/>
    </source>
</evidence>
<feature type="region of interest" description="Disordered" evidence="1">
    <location>
        <begin position="293"/>
        <end position="410"/>
    </location>
</feature>
<dbReference type="InterPro" id="IPR022304">
    <property type="entry name" value="ICE_PFGI_1_ParB"/>
</dbReference>
<dbReference type="NCBIfam" id="TIGR03764">
    <property type="entry name" value="ICE_PFGI_1_parB"/>
    <property type="match status" value="1"/>
</dbReference>
<reference evidence="2 3" key="1">
    <citation type="submission" date="2020-06" db="EMBL/GenBank/DDBJ databases">
        <title>REHAB project genomes.</title>
        <authorList>
            <person name="Shaw L.P."/>
        </authorList>
    </citation>
    <scope>NUCLEOTIDE SEQUENCE [LARGE SCALE GENOMIC DNA]</scope>
    <source>
        <strain evidence="2 3">RHB07-C04</strain>
    </source>
</reference>
<accession>A0A7D7IY13</accession>
<gene>
    <name evidence="2" type="ORF">HVW04_19865</name>
</gene>
<dbReference type="AlphaFoldDB" id="A0A7D7IY13"/>
<sequence length="577" mass="63159">MAHKPLNLGAAIMQPGRQASAAGNVVALGETPMILTLDQLRPNPDNPRTTRNPRYDDIKNSIHARGLDTVPKVTRMPDSEPDVYIFSDGGNTRYQILTELWKETGDPRFYRIHVLFKPWSGRLQCVIGHLAENEVRGELTFIEKAQGIHKARLIYEEQLNKSVSMRELSSLLTEQGLPVDASSISRMENALKYLYPWIPELMESGLGRHQVTALLALRQDAERVWGQFALASGTDAEFDRVFGESCRKFNSPELWSLEMFRDELIGDLLQALPHPSLDYDRWLLELDPKERNRRHHFGEPEPVVVPPSVRDSGTGQPGAPVSRTRSEAPECLPDTDAPVPESTAPGVEHEQHGIARPENAVSDTGHTEKSGLPSPEDSPEDSPEERADKASSSAGKVLRPEIQPDMYGGEPVFSGDAVEDGTAGSAVSSVMTGDTAPSGTSDALPASVTHFAEGRDDIEHLQNEAFRLAWELAESAGCAEEIAMDRESDLSAGFGTAEEKCSPVTAFLVGLAGDAPLTVPPVSLTDLLTGGSAPEAWPLLDDEHAVKLLRLLSVLRRLRALQRSVLPEDDEEDESDE</sequence>
<organism evidence="2 3">
    <name type="scientific">Escherichia coli</name>
    <dbReference type="NCBI Taxonomy" id="562"/>
    <lineage>
        <taxon>Bacteria</taxon>
        <taxon>Pseudomonadati</taxon>
        <taxon>Pseudomonadota</taxon>
        <taxon>Gammaproteobacteria</taxon>
        <taxon>Enterobacterales</taxon>
        <taxon>Enterobacteriaceae</taxon>
        <taxon>Escherichia</taxon>
    </lineage>
</organism>
<protein>
    <submittedName>
        <fullName evidence="2">ParB family protein</fullName>
    </submittedName>
</protein>
<dbReference type="InterPro" id="IPR036086">
    <property type="entry name" value="ParB/Sulfiredoxin_sf"/>
</dbReference>
<name>A0A7D7IY13_ECOLX</name>
<feature type="compositionally biased region" description="Low complexity" evidence="1">
    <location>
        <begin position="300"/>
        <end position="309"/>
    </location>
</feature>
<dbReference type="SUPFAM" id="SSF110849">
    <property type="entry name" value="ParB/Sulfiredoxin"/>
    <property type="match status" value="1"/>
</dbReference>
<evidence type="ECO:0000256" key="1">
    <source>
        <dbReference type="SAM" id="MobiDB-lite"/>
    </source>
</evidence>
<dbReference type="EMBL" id="CP057975">
    <property type="protein sequence ID" value="QMP46974.1"/>
    <property type="molecule type" value="Genomic_DNA"/>
</dbReference>